<dbReference type="InterPro" id="IPR036909">
    <property type="entry name" value="Cyt_c-like_dom_sf"/>
</dbReference>
<keyword evidence="11" id="KW-1185">Reference proteome</keyword>
<evidence type="ECO:0000313" key="10">
    <source>
        <dbReference type="EMBL" id="QFI38818.1"/>
    </source>
</evidence>
<evidence type="ECO:0000256" key="2">
    <source>
        <dbReference type="ARBA" id="ARBA00022617"/>
    </source>
</evidence>
<evidence type="ECO:0000256" key="5">
    <source>
        <dbReference type="ARBA" id="ARBA00023002"/>
    </source>
</evidence>
<dbReference type="RefSeq" id="WP_019441442.1">
    <property type="nucleotide sequence ID" value="NZ_ALOE01000018.1"/>
</dbReference>
<evidence type="ECO:0000256" key="4">
    <source>
        <dbReference type="ARBA" id="ARBA00022729"/>
    </source>
</evidence>
<keyword evidence="6 7" id="KW-0408">Iron</keyword>
<evidence type="ECO:0000256" key="3">
    <source>
        <dbReference type="ARBA" id="ARBA00022723"/>
    </source>
</evidence>
<dbReference type="PANTHER" id="PTHR30600">
    <property type="entry name" value="CYTOCHROME C PEROXIDASE-RELATED"/>
    <property type="match status" value="1"/>
</dbReference>
<dbReference type="Gene3D" id="1.10.760.10">
    <property type="entry name" value="Cytochrome c-like domain"/>
    <property type="match status" value="2"/>
</dbReference>
<dbReference type="GO" id="GO:0020037">
    <property type="term" value="F:heme binding"/>
    <property type="evidence" value="ECO:0007669"/>
    <property type="project" value="InterPro"/>
</dbReference>
<evidence type="ECO:0000256" key="7">
    <source>
        <dbReference type="PROSITE-ProRule" id="PRU00433"/>
    </source>
</evidence>
<dbReference type="GO" id="GO:0030313">
    <property type="term" value="C:cell envelope"/>
    <property type="evidence" value="ECO:0007669"/>
    <property type="project" value="UniProtKB-SubCell"/>
</dbReference>
<dbReference type="InterPro" id="IPR009056">
    <property type="entry name" value="Cyt_c-like_dom"/>
</dbReference>
<dbReference type="PANTHER" id="PTHR30600:SF10">
    <property type="entry name" value="BLL6722 PROTEIN"/>
    <property type="match status" value="1"/>
</dbReference>
<feature type="signal peptide" evidence="8">
    <location>
        <begin position="1"/>
        <end position="18"/>
    </location>
</feature>
<dbReference type="GO" id="GO:0009055">
    <property type="term" value="F:electron transfer activity"/>
    <property type="evidence" value="ECO:0007669"/>
    <property type="project" value="InterPro"/>
</dbReference>
<keyword evidence="4 8" id="KW-0732">Signal</keyword>
<dbReference type="GO" id="GO:0046872">
    <property type="term" value="F:metal ion binding"/>
    <property type="evidence" value="ECO:0007669"/>
    <property type="project" value="UniProtKB-KW"/>
</dbReference>
<feature type="domain" description="Cytochrome c" evidence="9">
    <location>
        <begin position="194"/>
        <end position="343"/>
    </location>
</feature>
<dbReference type="EMBL" id="CP044399">
    <property type="protein sequence ID" value="QFI38818.1"/>
    <property type="molecule type" value="Genomic_DNA"/>
</dbReference>
<keyword evidence="5" id="KW-0560">Oxidoreductase</keyword>
<dbReference type="Pfam" id="PF03150">
    <property type="entry name" value="CCP_MauG"/>
    <property type="match status" value="1"/>
</dbReference>
<feature type="domain" description="Cytochrome c" evidence="9">
    <location>
        <begin position="37"/>
        <end position="137"/>
    </location>
</feature>
<protein>
    <submittedName>
        <fullName evidence="10">Cytochrome-c peroxidase</fullName>
    </submittedName>
</protein>
<keyword evidence="2 7" id="KW-0349">Heme</keyword>
<evidence type="ECO:0000259" key="9">
    <source>
        <dbReference type="PROSITE" id="PS51007"/>
    </source>
</evidence>
<dbReference type="GO" id="GO:0004130">
    <property type="term" value="F:cytochrome-c peroxidase activity"/>
    <property type="evidence" value="ECO:0007669"/>
    <property type="project" value="TreeGrafter"/>
</dbReference>
<dbReference type="InterPro" id="IPR051395">
    <property type="entry name" value="Cytochrome_c_Peroxidase/MauG"/>
</dbReference>
<evidence type="ECO:0000256" key="6">
    <source>
        <dbReference type="ARBA" id="ARBA00023004"/>
    </source>
</evidence>
<dbReference type="KEGG" id="mmaa:FR932_13630"/>
<keyword evidence="10" id="KW-0575">Peroxidase</keyword>
<keyword evidence="3 7" id="KW-0479">Metal-binding</keyword>
<dbReference type="SUPFAM" id="SSF46626">
    <property type="entry name" value="Cytochrome c"/>
    <property type="match status" value="2"/>
</dbReference>
<feature type="chain" id="PRO_5023889833" evidence="8">
    <location>
        <begin position="19"/>
        <end position="385"/>
    </location>
</feature>
<dbReference type="Proteomes" id="UP000327424">
    <property type="component" value="Chromosome"/>
</dbReference>
<reference evidence="10 11" key="1">
    <citation type="submission" date="2019-09" db="EMBL/GenBank/DDBJ databases">
        <title>Hybrid Assembly of the complete Genome of the Deep-Sea Bacterium Moritella marina from long Nanopore and Illumina reads.</title>
        <authorList>
            <person name="Magin S."/>
            <person name="Georgoulis A."/>
            <person name="Papadimitriou K."/>
            <person name="Iliakis G."/>
            <person name="Vorgias C.E."/>
        </authorList>
    </citation>
    <scope>NUCLEOTIDE SEQUENCE [LARGE SCALE GENOMIC DNA]</scope>
    <source>
        <strain evidence="10 11">MP-1</strain>
    </source>
</reference>
<comment type="subcellular location">
    <subcellularLocation>
        <location evidence="1">Cell envelope</location>
    </subcellularLocation>
</comment>
<accession>A0A5J6WNR5</accession>
<gene>
    <name evidence="10" type="ORF">FR932_13630</name>
</gene>
<evidence type="ECO:0000256" key="1">
    <source>
        <dbReference type="ARBA" id="ARBA00004196"/>
    </source>
</evidence>
<proteinExistence type="predicted"/>
<dbReference type="InterPro" id="IPR004852">
    <property type="entry name" value="Di-haem_cyt_c_peroxidsae"/>
</dbReference>
<evidence type="ECO:0000256" key="8">
    <source>
        <dbReference type="SAM" id="SignalP"/>
    </source>
</evidence>
<dbReference type="OrthoDB" id="9805202at2"/>
<evidence type="ECO:0000313" key="11">
    <source>
        <dbReference type="Proteomes" id="UP000327424"/>
    </source>
</evidence>
<dbReference type="PROSITE" id="PS51007">
    <property type="entry name" value="CYTC"/>
    <property type="match status" value="2"/>
</dbReference>
<sequence length="385" mass="41901">MYIIKCISWLVISCIVGAKLSIAASVTVTVPESVSAPKVELGRYLFNDVRLSKFGNRSCALCHSPYHGWSNTFSKTPDIHGNISTLNTPSLLNAADFTTYMQASRDLTDLAETIKRPLLSTSPEEMGMLEPLLISRLQRSSSLYAPLFIRAFGSSTVTLDKVLLALAEYVKTIRSTDTPYHRYLEQADINPLTPAQQKGLVLFKSKRLNCTACHSGVLLDRRTDARKTNFANTGLYGIESERGYIYPPAASGLQSTSGRIEDNGKFRIPSLINVTATGPWGHDGSFSTLGAVIDSYARGGRLTVSGPNQGDGNKHPKKDRLITGFSLTQLEKSQLLGFLAALAIPVPAQLIQHASPFCALVTLPGRVDVADCILPFIYRGSENTD</sequence>
<organism evidence="10 11">
    <name type="scientific">Moritella marina ATCC 15381</name>
    <dbReference type="NCBI Taxonomy" id="1202962"/>
    <lineage>
        <taxon>Bacteria</taxon>
        <taxon>Pseudomonadati</taxon>
        <taxon>Pseudomonadota</taxon>
        <taxon>Gammaproteobacteria</taxon>
        <taxon>Alteromonadales</taxon>
        <taxon>Moritellaceae</taxon>
        <taxon>Moritella</taxon>
    </lineage>
</organism>
<dbReference type="AlphaFoldDB" id="A0A5J6WNR5"/>
<name>A0A5J6WNR5_MORMI</name>